<dbReference type="GO" id="GO:0016020">
    <property type="term" value="C:membrane"/>
    <property type="evidence" value="ECO:0007669"/>
    <property type="project" value="UniProtKB-UniRule"/>
</dbReference>
<dbReference type="OrthoDB" id="9815217at2"/>
<dbReference type="Pfam" id="PF00691">
    <property type="entry name" value="OmpA"/>
    <property type="match status" value="1"/>
</dbReference>
<dbReference type="PANTHER" id="PTHR30329">
    <property type="entry name" value="STATOR ELEMENT OF FLAGELLAR MOTOR COMPLEX"/>
    <property type="match status" value="1"/>
</dbReference>
<dbReference type="SUPFAM" id="SSF103088">
    <property type="entry name" value="OmpA-like"/>
    <property type="match status" value="1"/>
</dbReference>
<gene>
    <name evidence="4" type="ordered locus">CA2559_11308</name>
</gene>
<name>A3U9Y4_CROAH</name>
<sequence>MKKVMVLSALSIGILATSCVSKKKYVQLQNEYDNTRSTLTKTQVEKEELQAKYNSIQDRVEAYNTKINSLKDESDAKFETVGDVAVISENQKKQMRKTLQNVDPQKLANAKTLQDSINLAVGYSLTKSMRENFDGNDEDIDVNIDETVVMISVSDKLLFNSGSYRVSNKANSLLERLAAVINSEPAIEVMIEGHTDDRTVKQGSYIKDNWDLSTERATAIIRKLADDYNVAPEKMIAAGRSSYKPLVANDSNENRAANRRTRILILPNLDKFFALMSKEG</sequence>
<dbReference type="HOGENOM" id="CLU_016890_14_0_10"/>
<dbReference type="CDD" id="cd07185">
    <property type="entry name" value="OmpA_C-like"/>
    <property type="match status" value="1"/>
</dbReference>
<dbReference type="AlphaFoldDB" id="A3U9Y4"/>
<keyword evidence="4" id="KW-0966">Cell projection</keyword>
<dbReference type="Proteomes" id="UP000002297">
    <property type="component" value="Chromosome"/>
</dbReference>
<feature type="domain" description="OmpA-like" evidence="3">
    <location>
        <begin position="146"/>
        <end position="269"/>
    </location>
</feature>
<keyword evidence="4" id="KW-0969">Cilium</keyword>
<feature type="coiled-coil region" evidence="2">
    <location>
        <begin position="25"/>
        <end position="73"/>
    </location>
</feature>
<dbReference type="InterPro" id="IPR050330">
    <property type="entry name" value="Bact_OuterMem_StrucFunc"/>
</dbReference>
<keyword evidence="4" id="KW-0282">Flagellum</keyword>
<dbReference type="KEGG" id="cat:CA2559_11308"/>
<dbReference type="STRING" id="216432.CA2559_11308"/>
<evidence type="ECO:0000313" key="5">
    <source>
        <dbReference type="Proteomes" id="UP000002297"/>
    </source>
</evidence>
<organism evidence="4 5">
    <name type="scientific">Croceibacter atlanticus (strain ATCC BAA-628 / JCM 21780 / CIP 108009 / IAM 15332 / KCTC 12090 / HTCC2559)</name>
    <dbReference type="NCBI Taxonomy" id="216432"/>
    <lineage>
        <taxon>Bacteria</taxon>
        <taxon>Pseudomonadati</taxon>
        <taxon>Bacteroidota</taxon>
        <taxon>Flavobacteriia</taxon>
        <taxon>Flavobacteriales</taxon>
        <taxon>Flavobacteriaceae</taxon>
        <taxon>Croceibacter</taxon>
    </lineage>
</organism>
<evidence type="ECO:0000259" key="3">
    <source>
        <dbReference type="PROSITE" id="PS51123"/>
    </source>
</evidence>
<dbReference type="eggNOG" id="COG1360">
    <property type="taxonomic scope" value="Bacteria"/>
</dbReference>
<dbReference type="GeneID" id="89453988"/>
<evidence type="ECO:0000256" key="1">
    <source>
        <dbReference type="PROSITE-ProRule" id="PRU00473"/>
    </source>
</evidence>
<protein>
    <submittedName>
        <fullName evidence="4">Putative flagellar motor protein MotB</fullName>
    </submittedName>
</protein>
<dbReference type="InterPro" id="IPR006665">
    <property type="entry name" value="OmpA-like"/>
</dbReference>
<dbReference type="PROSITE" id="PS51257">
    <property type="entry name" value="PROKAR_LIPOPROTEIN"/>
    <property type="match status" value="1"/>
</dbReference>
<keyword evidence="2" id="KW-0175">Coiled coil</keyword>
<keyword evidence="1" id="KW-0472">Membrane</keyword>
<dbReference type="RefSeq" id="WP_013188001.1">
    <property type="nucleotide sequence ID" value="NC_014230.1"/>
</dbReference>
<dbReference type="Gene3D" id="3.30.1330.60">
    <property type="entry name" value="OmpA-like domain"/>
    <property type="match status" value="1"/>
</dbReference>
<reference evidence="4 5" key="1">
    <citation type="journal article" date="2010" name="J. Bacteriol.">
        <title>The complete genome sequence of Croceibacter atlanticus HTCC2559T.</title>
        <authorList>
            <person name="Oh H.M."/>
            <person name="Kang I."/>
            <person name="Ferriera S."/>
            <person name="Giovannoni S.J."/>
            <person name="Cho J.C."/>
        </authorList>
    </citation>
    <scope>NUCLEOTIDE SEQUENCE [LARGE SCALE GENOMIC DNA]</scope>
    <source>
        <strain evidence="5">ATCC BAA-628 / HTCC2559 / KCTC 12090</strain>
    </source>
</reference>
<dbReference type="PROSITE" id="PS51123">
    <property type="entry name" value="OMPA_2"/>
    <property type="match status" value="1"/>
</dbReference>
<keyword evidence="5" id="KW-1185">Reference proteome</keyword>
<evidence type="ECO:0000313" key="4">
    <source>
        <dbReference type="EMBL" id="EAP86620.1"/>
    </source>
</evidence>
<dbReference type="PANTHER" id="PTHR30329:SF21">
    <property type="entry name" value="LIPOPROTEIN YIAD-RELATED"/>
    <property type="match status" value="1"/>
</dbReference>
<accession>A3U9Y4</accession>
<dbReference type="InterPro" id="IPR036737">
    <property type="entry name" value="OmpA-like_sf"/>
</dbReference>
<proteinExistence type="predicted"/>
<evidence type="ECO:0000256" key="2">
    <source>
        <dbReference type="SAM" id="Coils"/>
    </source>
</evidence>
<dbReference type="EMBL" id="CP002046">
    <property type="protein sequence ID" value="EAP86620.1"/>
    <property type="molecule type" value="Genomic_DNA"/>
</dbReference>